<keyword evidence="3" id="KW-0489">Methyltransferase</keyword>
<dbReference type="GO" id="GO:0008168">
    <property type="term" value="F:methyltransferase activity"/>
    <property type="evidence" value="ECO:0007669"/>
    <property type="project" value="UniProtKB-KW"/>
</dbReference>
<dbReference type="OrthoDB" id="2583774at2759"/>
<name>A0A8H6XY93_9AGAR</name>
<dbReference type="GO" id="GO:0008080">
    <property type="term" value="F:N-acetyltransferase activity"/>
    <property type="evidence" value="ECO:0007669"/>
    <property type="project" value="InterPro"/>
</dbReference>
<dbReference type="CDD" id="cd04301">
    <property type="entry name" value="NAT_SF"/>
    <property type="match status" value="1"/>
</dbReference>
<dbReference type="SUPFAM" id="SSF55729">
    <property type="entry name" value="Acyl-CoA N-acyltransferases (Nat)"/>
    <property type="match status" value="1"/>
</dbReference>
<dbReference type="Proteomes" id="UP000623467">
    <property type="component" value="Unassembled WGS sequence"/>
</dbReference>
<evidence type="ECO:0000259" key="2">
    <source>
        <dbReference type="PROSITE" id="PS51186"/>
    </source>
</evidence>
<dbReference type="PANTHER" id="PTHR13947:SF37">
    <property type="entry name" value="LD18367P"/>
    <property type="match status" value="1"/>
</dbReference>
<protein>
    <submittedName>
        <fullName evidence="3">S adenosylmethionine dependent methyltransferase</fullName>
    </submittedName>
</protein>
<organism evidence="3 4">
    <name type="scientific">Mycena sanguinolenta</name>
    <dbReference type="NCBI Taxonomy" id="230812"/>
    <lineage>
        <taxon>Eukaryota</taxon>
        <taxon>Fungi</taxon>
        <taxon>Dikarya</taxon>
        <taxon>Basidiomycota</taxon>
        <taxon>Agaricomycotina</taxon>
        <taxon>Agaricomycetes</taxon>
        <taxon>Agaricomycetidae</taxon>
        <taxon>Agaricales</taxon>
        <taxon>Marasmiineae</taxon>
        <taxon>Mycenaceae</taxon>
        <taxon>Mycena</taxon>
    </lineage>
</organism>
<reference evidence="3" key="1">
    <citation type="submission" date="2020-05" db="EMBL/GenBank/DDBJ databases">
        <title>Mycena genomes resolve the evolution of fungal bioluminescence.</title>
        <authorList>
            <person name="Tsai I.J."/>
        </authorList>
    </citation>
    <scope>NUCLEOTIDE SEQUENCE</scope>
    <source>
        <strain evidence="3">160909Yilan</strain>
    </source>
</reference>
<evidence type="ECO:0000313" key="3">
    <source>
        <dbReference type="EMBL" id="KAF7348410.1"/>
    </source>
</evidence>
<keyword evidence="4" id="KW-1185">Reference proteome</keyword>
<dbReference type="EMBL" id="JACAZH010000017">
    <property type="protein sequence ID" value="KAF7348410.1"/>
    <property type="molecule type" value="Genomic_DNA"/>
</dbReference>
<dbReference type="PANTHER" id="PTHR13947">
    <property type="entry name" value="GNAT FAMILY N-ACETYLTRANSFERASE"/>
    <property type="match status" value="1"/>
</dbReference>
<dbReference type="InterPro" id="IPR050769">
    <property type="entry name" value="NAT_camello-type"/>
</dbReference>
<dbReference type="Pfam" id="PF00583">
    <property type="entry name" value="Acetyltransf_1"/>
    <property type="match status" value="1"/>
</dbReference>
<keyword evidence="1 3" id="KW-0808">Transferase</keyword>
<comment type="caution">
    <text evidence="3">The sequence shown here is derived from an EMBL/GenBank/DDBJ whole genome shotgun (WGS) entry which is preliminary data.</text>
</comment>
<evidence type="ECO:0000313" key="4">
    <source>
        <dbReference type="Proteomes" id="UP000623467"/>
    </source>
</evidence>
<dbReference type="GO" id="GO:0032259">
    <property type="term" value="P:methylation"/>
    <property type="evidence" value="ECO:0007669"/>
    <property type="project" value="UniProtKB-KW"/>
</dbReference>
<sequence length="208" mass="22847">MATSALEPSVLLSSSSSESATNTKVTLRAPLPGDFGHIISRHGALYASEFNYPTRFEALVARICADFIENQDPAKERLWIAEELGSGTFLGCVMLVRYKPEPEDASDTVNSERERETASAADSTAKLRILLVEPAARGMGVGKQLVGACVDFARKVGYKRVVLWTQSSLLAARRLYKAAGFELIKSEEHESFGVKLVGEFWELRFPDS</sequence>
<dbReference type="AlphaFoldDB" id="A0A8H6XY93"/>
<feature type="domain" description="N-acetyltransferase" evidence="2">
    <location>
        <begin position="25"/>
        <end position="207"/>
    </location>
</feature>
<proteinExistence type="predicted"/>
<evidence type="ECO:0000256" key="1">
    <source>
        <dbReference type="ARBA" id="ARBA00022679"/>
    </source>
</evidence>
<accession>A0A8H6XY93</accession>
<dbReference type="InterPro" id="IPR016181">
    <property type="entry name" value="Acyl_CoA_acyltransferase"/>
</dbReference>
<dbReference type="PROSITE" id="PS51186">
    <property type="entry name" value="GNAT"/>
    <property type="match status" value="1"/>
</dbReference>
<dbReference type="InterPro" id="IPR000182">
    <property type="entry name" value="GNAT_dom"/>
</dbReference>
<dbReference type="Gene3D" id="3.40.630.30">
    <property type="match status" value="1"/>
</dbReference>
<gene>
    <name evidence="3" type="ORF">MSAN_01795100</name>
</gene>